<sequence length="336" mass="35537">MTIGNASSSIQPTHVPQVSYTANASGNAQVQITMPEAPKDLMAGRWEEFQSTVQTHRGARNAALVGHVVNVIAKTTALGVAVATMDHDWKEYVDIPLHAISATVQIANLILAVTKFSNSSDIPGTDIRDTNVFQTIGHWTGINALQEYGGVLNMAATNGPLVFGAVHNGAAPLLESLGISVPTWLKDAANEDASTAIADGVATAADFVQNRVLGTIVDGRERRASIDRIVAAEAGVNFVVLEDDQDYVHMAPRPTVDYVLDGVTVVPRVPNGNAAQPSVQSNNADIVDTASLASGDDDEFFDAVIDVSDVSDDTDDTDDEFHDAPETPARTESPQP</sequence>
<organism evidence="2 3">
    <name type="scientific">Pandoraea communis</name>
    <dbReference type="NCBI Taxonomy" id="2508297"/>
    <lineage>
        <taxon>Bacteria</taxon>
        <taxon>Pseudomonadati</taxon>
        <taxon>Pseudomonadota</taxon>
        <taxon>Betaproteobacteria</taxon>
        <taxon>Burkholderiales</taxon>
        <taxon>Burkholderiaceae</taxon>
        <taxon>Pandoraea</taxon>
    </lineage>
</organism>
<dbReference type="RefSeq" id="WP_150583926.1">
    <property type="nucleotide sequence ID" value="NZ_CABPSE010000002.1"/>
</dbReference>
<evidence type="ECO:0000313" key="3">
    <source>
        <dbReference type="Proteomes" id="UP000383971"/>
    </source>
</evidence>
<accession>A0A5E4SQI2</accession>
<dbReference type="Proteomes" id="UP000383971">
    <property type="component" value="Unassembled WGS sequence"/>
</dbReference>
<dbReference type="EMBL" id="CABPSE010000002">
    <property type="protein sequence ID" value="VVD78086.1"/>
    <property type="molecule type" value="Genomic_DNA"/>
</dbReference>
<keyword evidence="3" id="KW-1185">Reference proteome</keyword>
<feature type="region of interest" description="Disordered" evidence="1">
    <location>
        <begin position="306"/>
        <end position="336"/>
    </location>
</feature>
<proteinExistence type="predicted"/>
<dbReference type="AlphaFoldDB" id="A0A5E4SQI2"/>
<evidence type="ECO:0000256" key="1">
    <source>
        <dbReference type="SAM" id="MobiDB-lite"/>
    </source>
</evidence>
<feature type="compositionally biased region" description="Acidic residues" evidence="1">
    <location>
        <begin position="309"/>
        <end position="321"/>
    </location>
</feature>
<reference evidence="2 3" key="1">
    <citation type="submission" date="2019-08" db="EMBL/GenBank/DDBJ databases">
        <authorList>
            <person name="Peeters C."/>
        </authorList>
    </citation>
    <scope>NUCLEOTIDE SEQUENCE [LARGE SCALE GENOMIC DNA]</scope>
    <source>
        <strain evidence="2 3">LMG 31111</strain>
    </source>
</reference>
<gene>
    <name evidence="2" type="ORF">PCO31111_00970</name>
</gene>
<evidence type="ECO:0000313" key="2">
    <source>
        <dbReference type="EMBL" id="VVD78086.1"/>
    </source>
</evidence>
<name>A0A5E4SQI2_9BURK</name>
<protein>
    <submittedName>
        <fullName evidence="2">Uncharacterized protein</fullName>
    </submittedName>
</protein>